<evidence type="ECO:0000256" key="1">
    <source>
        <dbReference type="ARBA" id="ARBA00004300"/>
    </source>
</evidence>
<dbReference type="EMBL" id="DF237385">
    <property type="protein sequence ID" value="GAQ88527.1"/>
    <property type="molecule type" value="Genomic_DNA"/>
</dbReference>
<keyword evidence="8" id="KW-1185">Reference proteome</keyword>
<protein>
    <recommendedName>
        <fullName evidence="5">Cilia-and flagella-associated protein 96</fullName>
    </recommendedName>
</protein>
<accession>A0A1Y1IIQ1</accession>
<reference evidence="7 8" key="1">
    <citation type="journal article" date="2014" name="Nat. Commun.">
        <title>Klebsormidium flaccidum genome reveals primary factors for plant terrestrial adaptation.</title>
        <authorList>
            <person name="Hori K."/>
            <person name="Maruyama F."/>
            <person name="Fujisawa T."/>
            <person name="Togashi T."/>
            <person name="Yamamoto N."/>
            <person name="Seo M."/>
            <person name="Sato S."/>
            <person name="Yamada T."/>
            <person name="Mori H."/>
            <person name="Tajima N."/>
            <person name="Moriyama T."/>
            <person name="Ikeuchi M."/>
            <person name="Watanabe M."/>
            <person name="Wada H."/>
            <person name="Kobayashi K."/>
            <person name="Saito M."/>
            <person name="Masuda T."/>
            <person name="Sasaki-Sekimoto Y."/>
            <person name="Mashiguchi K."/>
            <person name="Awai K."/>
            <person name="Shimojima M."/>
            <person name="Masuda S."/>
            <person name="Iwai M."/>
            <person name="Nobusawa T."/>
            <person name="Narise T."/>
            <person name="Kondo S."/>
            <person name="Saito H."/>
            <person name="Sato R."/>
            <person name="Murakawa M."/>
            <person name="Ihara Y."/>
            <person name="Oshima-Yamada Y."/>
            <person name="Ohtaka K."/>
            <person name="Satoh M."/>
            <person name="Sonobe K."/>
            <person name="Ishii M."/>
            <person name="Ohtani R."/>
            <person name="Kanamori-Sato M."/>
            <person name="Honoki R."/>
            <person name="Miyazaki D."/>
            <person name="Mochizuki H."/>
            <person name="Umetsu J."/>
            <person name="Higashi K."/>
            <person name="Shibata D."/>
            <person name="Kamiya Y."/>
            <person name="Sato N."/>
            <person name="Nakamura Y."/>
            <person name="Tabata S."/>
            <person name="Ida S."/>
            <person name="Kurokawa K."/>
            <person name="Ohta H."/>
        </authorList>
    </citation>
    <scope>NUCLEOTIDE SEQUENCE [LARGE SCALE GENOMIC DNA]</scope>
    <source>
        <strain evidence="7 8">NIES-2285</strain>
    </source>
</reference>
<feature type="compositionally biased region" description="Basic and acidic residues" evidence="6">
    <location>
        <begin position="17"/>
        <end position="29"/>
    </location>
</feature>
<organism evidence="7 8">
    <name type="scientific">Klebsormidium nitens</name>
    <name type="common">Green alga</name>
    <name type="synonym">Ulothrix nitens</name>
    <dbReference type="NCBI Taxonomy" id="105231"/>
    <lineage>
        <taxon>Eukaryota</taxon>
        <taxon>Viridiplantae</taxon>
        <taxon>Streptophyta</taxon>
        <taxon>Klebsormidiophyceae</taxon>
        <taxon>Klebsormidiales</taxon>
        <taxon>Klebsormidiaceae</taxon>
        <taxon>Klebsormidium</taxon>
    </lineage>
</organism>
<dbReference type="OMA" id="TEYEYQH"/>
<dbReference type="OrthoDB" id="544968at2759"/>
<comment type="similarity">
    <text evidence="4">Belongs to the CFAP96 family.</text>
</comment>
<sequence>MTNKYGHFSEEYITLGDENHQKHEPDPRISGKNFSTTITRSGKLADATFDKIKPLCETVPYEDLSKSRRERLAASQKLNLSEKPFKRNSGRKTGVGTSSWDGCFGPKLAYEPEQPTVKKGAGAVKTAPRNFFTSPPKKGTFGCIGVTLSERAKVGGVVGEYAYVPNEYVDRGSLKKKPGEAEAPDLKPFYPARVGKWKGAAYPKSVMGNEYEHIELGPAPVTKAETGLAPFKPAKSSKDPLGKYPEYLPDPETEKWNKQREERLKSKELMTKPFIPSRGPKTKATASILRMNVVG</sequence>
<feature type="region of interest" description="Disordered" evidence="6">
    <location>
        <begin position="75"/>
        <end position="99"/>
    </location>
</feature>
<proteinExistence type="inferred from homology"/>
<dbReference type="InterPro" id="IPR029358">
    <property type="entry name" value="CFAP96"/>
</dbReference>
<dbReference type="PANTHER" id="PTHR31144">
    <property type="entry name" value="UPF0602 PROTEIN C4ORF47"/>
    <property type="match status" value="1"/>
</dbReference>
<evidence type="ECO:0000256" key="2">
    <source>
        <dbReference type="ARBA" id="ARBA00022490"/>
    </source>
</evidence>
<dbReference type="GO" id="GO:0005881">
    <property type="term" value="C:cytoplasmic microtubule"/>
    <property type="evidence" value="ECO:0000318"/>
    <property type="project" value="GO_Central"/>
</dbReference>
<gene>
    <name evidence="7" type="ORF">KFL_004360090</name>
</gene>
<keyword evidence="3" id="KW-0206">Cytoskeleton</keyword>
<evidence type="ECO:0000256" key="6">
    <source>
        <dbReference type="SAM" id="MobiDB-lite"/>
    </source>
</evidence>
<evidence type="ECO:0000313" key="8">
    <source>
        <dbReference type="Proteomes" id="UP000054558"/>
    </source>
</evidence>
<feature type="region of interest" description="Disordered" evidence="6">
    <location>
        <begin position="230"/>
        <end position="282"/>
    </location>
</feature>
<dbReference type="Proteomes" id="UP000054558">
    <property type="component" value="Unassembled WGS sequence"/>
</dbReference>
<evidence type="ECO:0000256" key="3">
    <source>
        <dbReference type="ARBA" id="ARBA00023212"/>
    </source>
</evidence>
<dbReference type="PANTHER" id="PTHR31144:SF1">
    <property type="entry name" value="UPF0602 PROTEIN C4ORF47"/>
    <property type="match status" value="1"/>
</dbReference>
<comment type="subcellular location">
    <subcellularLocation>
        <location evidence="1">Cytoplasm</location>
        <location evidence="1">Cytoskeleton</location>
        <location evidence="1">Microtubule organizing center</location>
        <location evidence="1">Centrosome</location>
    </subcellularLocation>
</comment>
<keyword evidence="2" id="KW-0963">Cytoplasm</keyword>
<feature type="region of interest" description="Disordered" evidence="6">
    <location>
        <begin position="1"/>
        <end position="35"/>
    </location>
</feature>
<evidence type="ECO:0000313" key="7">
    <source>
        <dbReference type="EMBL" id="GAQ88527.1"/>
    </source>
</evidence>
<dbReference type="AlphaFoldDB" id="A0A1Y1IIQ1"/>
<dbReference type="STRING" id="105231.A0A1Y1IIQ1"/>
<evidence type="ECO:0000256" key="5">
    <source>
        <dbReference type="ARBA" id="ARBA00035693"/>
    </source>
</evidence>
<feature type="compositionally biased region" description="Basic and acidic residues" evidence="6">
    <location>
        <begin position="252"/>
        <end position="270"/>
    </location>
</feature>
<evidence type="ECO:0000256" key="4">
    <source>
        <dbReference type="ARBA" id="ARBA00035656"/>
    </source>
</evidence>
<dbReference type="Pfam" id="PF15239">
    <property type="entry name" value="CFAP96-like"/>
    <property type="match status" value="1"/>
</dbReference>
<name>A0A1Y1IIQ1_KLENI</name>